<evidence type="ECO:0000313" key="3">
    <source>
        <dbReference type="Proteomes" id="UP000785679"/>
    </source>
</evidence>
<protein>
    <submittedName>
        <fullName evidence="2">Uncharacterized protein</fullName>
    </submittedName>
</protein>
<reference evidence="2" key="1">
    <citation type="submission" date="2019-06" db="EMBL/GenBank/DDBJ databases">
        <authorList>
            <person name="Zheng W."/>
        </authorList>
    </citation>
    <scope>NUCLEOTIDE SEQUENCE</scope>
    <source>
        <strain evidence="2">QDHG01</strain>
    </source>
</reference>
<dbReference type="Proteomes" id="UP000785679">
    <property type="component" value="Unassembled WGS sequence"/>
</dbReference>
<feature type="compositionally biased region" description="Low complexity" evidence="1">
    <location>
        <begin position="9"/>
        <end position="20"/>
    </location>
</feature>
<feature type="region of interest" description="Disordered" evidence="1">
    <location>
        <begin position="1"/>
        <end position="21"/>
    </location>
</feature>
<proteinExistence type="predicted"/>
<evidence type="ECO:0000313" key="2">
    <source>
        <dbReference type="EMBL" id="TNV70761.1"/>
    </source>
</evidence>
<evidence type="ECO:0000256" key="1">
    <source>
        <dbReference type="SAM" id="MobiDB-lite"/>
    </source>
</evidence>
<comment type="caution">
    <text evidence="2">The sequence shown here is derived from an EMBL/GenBank/DDBJ whole genome shotgun (WGS) entry which is preliminary data.</text>
</comment>
<gene>
    <name evidence="2" type="ORF">FGO68_gene5529</name>
</gene>
<dbReference type="EMBL" id="RRYP01033108">
    <property type="protein sequence ID" value="TNV70761.1"/>
    <property type="molecule type" value="Genomic_DNA"/>
</dbReference>
<sequence length="133" mass="15417">MPNHSELFRTSSRQSRSNTRVVKPRENVNNFSQTKHVVDLSKLDLQRNQFSLITIFDTHNIELRQCVNQMFQILALWTYTSTICSYQPEGKLKQMHVRLRQLPGSPRAGRVDVSHVIRFGIPTKPESTEHGDD</sequence>
<keyword evidence="3" id="KW-1185">Reference proteome</keyword>
<dbReference type="AlphaFoldDB" id="A0A8J8SUF8"/>
<accession>A0A8J8SUF8</accession>
<name>A0A8J8SUF8_HALGN</name>
<organism evidence="2 3">
    <name type="scientific">Halteria grandinella</name>
    <dbReference type="NCBI Taxonomy" id="5974"/>
    <lineage>
        <taxon>Eukaryota</taxon>
        <taxon>Sar</taxon>
        <taxon>Alveolata</taxon>
        <taxon>Ciliophora</taxon>
        <taxon>Intramacronucleata</taxon>
        <taxon>Spirotrichea</taxon>
        <taxon>Stichotrichia</taxon>
        <taxon>Sporadotrichida</taxon>
        <taxon>Halteriidae</taxon>
        <taxon>Halteria</taxon>
    </lineage>
</organism>